<accession>A0A6P8HA30</accession>
<dbReference type="Proteomes" id="UP000515163">
    <property type="component" value="Unplaced"/>
</dbReference>
<protein>
    <submittedName>
        <fullName evidence="3">Uncharacterized protein LOC116289264</fullName>
    </submittedName>
</protein>
<dbReference type="KEGG" id="aten:116289264"/>
<evidence type="ECO:0000313" key="2">
    <source>
        <dbReference type="Proteomes" id="UP000515163"/>
    </source>
</evidence>
<evidence type="ECO:0000313" key="3">
    <source>
        <dbReference type="RefSeq" id="XP_031552018.1"/>
    </source>
</evidence>
<evidence type="ECO:0000256" key="1">
    <source>
        <dbReference type="SAM" id="Phobius"/>
    </source>
</evidence>
<dbReference type="SUPFAM" id="SSF54001">
    <property type="entry name" value="Cysteine proteinases"/>
    <property type="match status" value="1"/>
</dbReference>
<feature type="transmembrane region" description="Helical" evidence="1">
    <location>
        <begin position="52"/>
        <end position="72"/>
    </location>
</feature>
<keyword evidence="1" id="KW-0812">Transmembrane</keyword>
<gene>
    <name evidence="3" type="primary">LOC116289264</name>
</gene>
<reference evidence="3" key="1">
    <citation type="submission" date="2025-08" db="UniProtKB">
        <authorList>
            <consortium name="RefSeq"/>
        </authorList>
    </citation>
    <scope>IDENTIFICATION</scope>
    <source>
        <tissue evidence="3">Tentacle</tissue>
    </source>
</reference>
<dbReference type="InterPro" id="IPR038765">
    <property type="entry name" value="Papain-like_cys_pep_sf"/>
</dbReference>
<proteinExistence type="predicted"/>
<dbReference type="InParanoid" id="A0A6P8HA30"/>
<name>A0A6P8HA30_ACTTE</name>
<dbReference type="AlphaFoldDB" id="A0A6P8HA30"/>
<keyword evidence="1" id="KW-0472">Membrane</keyword>
<dbReference type="GeneID" id="116289264"/>
<sequence>MFEKCKEHQEKHLNGRKAITFDDNGVPRISHELLEHVIEQILPRSEVYTIMILKLTIIILFLVLTFSSILIYEKSSLNESTKALAVLMTGLLPKVFEVFSEGSSYWNLVETENACRIEKIVKDFLSQTQGDIKSNIEDIPVTTKHSHHFISSSVEEESNPSHMRRKTRIIMPSDDDDKDVSLEILREGREFTLSRRQLSQLNTPRTNSSLSNYLLMPNKKPNADPLKMNEIPPESTIERCEKELLSQKNSVAYFKSYGSFDLAGIRLMKKLVWLHEIKSKVAFETTWLQLAFKYHSLEDRKKVEVALLDSVVNGRPFKIGHFQCNISAFELSTLCGEGYLCDETITFMVNLYCARANESKGKAAFFVLDPLLVEGDSQFEAILRNAFLDINIKEVEAFFWPYYMRTKKHWGLCVFWLAEATIRFDDGLHCPISNELKKWCNQILDTLHHITGETTLCSSAWSFARFKEPMPDQIVHEKQEHGTGSCGVGVILAARDLIHGIPFVWTFKNAMYHRAAIMLDIVNFAQSSMA</sequence>
<keyword evidence="1" id="KW-1133">Transmembrane helix</keyword>
<dbReference type="OrthoDB" id="5964499at2759"/>
<organism evidence="2 3">
    <name type="scientific">Actinia tenebrosa</name>
    <name type="common">Australian red waratah sea anemone</name>
    <dbReference type="NCBI Taxonomy" id="6105"/>
    <lineage>
        <taxon>Eukaryota</taxon>
        <taxon>Metazoa</taxon>
        <taxon>Cnidaria</taxon>
        <taxon>Anthozoa</taxon>
        <taxon>Hexacorallia</taxon>
        <taxon>Actiniaria</taxon>
        <taxon>Actiniidae</taxon>
        <taxon>Actinia</taxon>
    </lineage>
</organism>
<keyword evidence="2" id="KW-1185">Reference proteome</keyword>
<dbReference type="RefSeq" id="XP_031552018.1">
    <property type="nucleotide sequence ID" value="XM_031696158.1"/>
</dbReference>
<dbReference type="Gene3D" id="3.40.395.10">
    <property type="entry name" value="Adenoviral Proteinase, Chain A"/>
    <property type="match status" value="1"/>
</dbReference>